<protein>
    <submittedName>
        <fullName evidence="15">Cytochrome P450 71AT96</fullName>
    </submittedName>
</protein>
<feature type="binding site" description="axial binding residue" evidence="12">
    <location>
        <position position="448"/>
    </location>
    <ligand>
        <name>heme</name>
        <dbReference type="ChEBI" id="CHEBI:30413"/>
    </ligand>
    <ligandPart>
        <name>Fe</name>
        <dbReference type="ChEBI" id="CHEBI:18248"/>
    </ligandPart>
</feature>
<comment type="similarity">
    <text evidence="3 13">Belongs to the cytochrome P450 family.</text>
</comment>
<keyword evidence="7" id="KW-1133">Transmembrane helix</keyword>
<organism evidence="15">
    <name type="scientific">Reynoutria sachalinensis</name>
    <name type="common">giant knotweed</name>
    <dbReference type="NCBI Taxonomy" id="76036"/>
    <lineage>
        <taxon>Eukaryota</taxon>
        <taxon>Viridiplantae</taxon>
        <taxon>Streptophyta</taxon>
        <taxon>Embryophyta</taxon>
        <taxon>Tracheophyta</taxon>
        <taxon>Spermatophyta</taxon>
        <taxon>Magnoliopsida</taxon>
        <taxon>eudicotyledons</taxon>
        <taxon>Gunneridae</taxon>
        <taxon>Pentapetalae</taxon>
        <taxon>Caryophyllales</taxon>
        <taxon>Polygonaceae</taxon>
        <taxon>Polygonoideae</taxon>
        <taxon>Polygoneae</taxon>
        <taxon>Reynoutria</taxon>
    </lineage>
</organism>
<evidence type="ECO:0000256" key="8">
    <source>
        <dbReference type="ARBA" id="ARBA00023002"/>
    </source>
</evidence>
<keyword evidence="6 12" id="KW-0479">Metal-binding</keyword>
<evidence type="ECO:0000256" key="14">
    <source>
        <dbReference type="SAM" id="SignalP"/>
    </source>
</evidence>
<dbReference type="Pfam" id="PF00067">
    <property type="entry name" value="p450"/>
    <property type="match status" value="1"/>
</dbReference>
<evidence type="ECO:0000256" key="3">
    <source>
        <dbReference type="ARBA" id="ARBA00010617"/>
    </source>
</evidence>
<keyword evidence="10 13" id="KW-0503">Monooxygenase</keyword>
<keyword evidence="11" id="KW-0472">Membrane</keyword>
<comment type="subcellular location">
    <subcellularLocation>
        <location evidence="2">Membrane</location>
        <topology evidence="2">Single-pass membrane protein</topology>
    </subcellularLocation>
</comment>
<feature type="chain" id="PRO_5007302921" evidence="14">
    <location>
        <begin position="27"/>
        <end position="507"/>
    </location>
</feature>
<feature type="signal peptide" evidence="14">
    <location>
        <begin position="1"/>
        <end position="26"/>
    </location>
</feature>
<evidence type="ECO:0000256" key="1">
    <source>
        <dbReference type="ARBA" id="ARBA00001971"/>
    </source>
</evidence>
<dbReference type="SMR" id="A0A140JTH9"/>
<evidence type="ECO:0000256" key="6">
    <source>
        <dbReference type="ARBA" id="ARBA00022723"/>
    </source>
</evidence>
<evidence type="ECO:0000256" key="12">
    <source>
        <dbReference type="PIRSR" id="PIRSR602401-1"/>
    </source>
</evidence>
<evidence type="ECO:0000256" key="13">
    <source>
        <dbReference type="RuleBase" id="RU000461"/>
    </source>
</evidence>
<dbReference type="PRINTS" id="PR00385">
    <property type="entry name" value="P450"/>
</dbReference>
<dbReference type="Gene3D" id="1.10.630.10">
    <property type="entry name" value="Cytochrome P450"/>
    <property type="match status" value="1"/>
</dbReference>
<dbReference type="GO" id="GO:0016705">
    <property type="term" value="F:oxidoreductase activity, acting on paired donors, with incorporation or reduction of molecular oxygen"/>
    <property type="evidence" value="ECO:0007669"/>
    <property type="project" value="InterPro"/>
</dbReference>
<dbReference type="InterPro" id="IPR001128">
    <property type="entry name" value="Cyt_P450"/>
</dbReference>
<keyword evidence="9 12" id="KW-0408">Iron</keyword>
<dbReference type="GO" id="GO:0016020">
    <property type="term" value="C:membrane"/>
    <property type="evidence" value="ECO:0007669"/>
    <property type="project" value="UniProtKB-SubCell"/>
</dbReference>
<dbReference type="GO" id="GO:0005506">
    <property type="term" value="F:iron ion binding"/>
    <property type="evidence" value="ECO:0007669"/>
    <property type="project" value="InterPro"/>
</dbReference>
<dbReference type="PANTHER" id="PTHR47955:SF22">
    <property type="entry name" value="CYTOCHROME P450 83B1-LIKE"/>
    <property type="match status" value="1"/>
</dbReference>
<gene>
    <name evidence="15" type="primary">cyp71at96</name>
</gene>
<dbReference type="EMBL" id="LC060449">
    <property type="protein sequence ID" value="BAU59406.1"/>
    <property type="molecule type" value="mRNA"/>
</dbReference>
<keyword evidence="4 12" id="KW-0349">Heme</keyword>
<dbReference type="PRINTS" id="PR00463">
    <property type="entry name" value="EP450I"/>
</dbReference>
<dbReference type="SUPFAM" id="SSF48264">
    <property type="entry name" value="Cytochrome P450"/>
    <property type="match status" value="1"/>
</dbReference>
<sequence length="507" mass="57800">MHLFLQLLLILVLVISLLFLIQKTRKDVTKQPPGPPRLPLIGNLHQFPSSCPHLWLHELSKKYGPLIFLKLGFISTLVVSSARMAKQVMKTQDQTFCSRPSLAAQRKLSYNALDVVFAPYGGCWKQLKKICVLHLFSSKKVQSFSSVRQEEVCEMMKEISRLSGEGRVVDLSEMMMSLTCTVICRIAFGKRYDGVTSRCRWSFRDLLKDAQVMLATLSFSDYFPGMGWIDKLTGMSARLDKVFMELNNFYEEIIEEHLNTIEPMAKSGQEDIVDVLLKLQREGSLGFDITTDHIKAILMNIIVGATETTTATVVWVMTELMRNPEAMKRLQEETRTFMMRKKTSDMMIKGEDFEKLVYLKAVVKETMRLHPAAPLLIPRETIGKCVIEGYEIQEKTLVFVNAWAIGRDPEFWENPEEFTPERFLSDKAVDFRGQDFELIPFGSGRRICPGMQMGLAMVELALVNLIGLFDWALPAGMEEENLDLNMLPGIAVHKEIPLRLIAMKFCC</sequence>
<proteinExistence type="evidence at transcript level"/>
<evidence type="ECO:0000313" key="15">
    <source>
        <dbReference type="EMBL" id="BAU59406.1"/>
    </source>
</evidence>
<reference evidence="15" key="1">
    <citation type="journal article" date="2016" name="Plant Mol. Biol.">
        <title>Cytochrome P450 CYP71AT96 catalyses the final step of herbivore-induced phenylacetonitrile biosynthesis in the giant knotweed, Fallopia sachalinensis.</title>
        <authorList>
            <person name="Yamaguchi T."/>
            <person name="Noge K."/>
            <person name="Asano Y."/>
        </authorList>
    </citation>
    <scope>NUCLEOTIDE SEQUENCE</scope>
</reference>
<dbReference type="GO" id="GO:0020037">
    <property type="term" value="F:heme binding"/>
    <property type="evidence" value="ECO:0007669"/>
    <property type="project" value="InterPro"/>
</dbReference>
<evidence type="ECO:0000256" key="10">
    <source>
        <dbReference type="ARBA" id="ARBA00023033"/>
    </source>
</evidence>
<keyword evidence="5" id="KW-0812">Transmembrane</keyword>
<evidence type="ECO:0000256" key="7">
    <source>
        <dbReference type="ARBA" id="ARBA00022989"/>
    </source>
</evidence>
<dbReference type="GO" id="GO:0004497">
    <property type="term" value="F:monooxygenase activity"/>
    <property type="evidence" value="ECO:0007669"/>
    <property type="project" value="UniProtKB-KW"/>
</dbReference>
<dbReference type="InterPro" id="IPR002401">
    <property type="entry name" value="Cyt_P450_E_grp-I"/>
</dbReference>
<dbReference type="PANTHER" id="PTHR47955">
    <property type="entry name" value="CYTOCHROME P450 FAMILY 71 PROTEIN"/>
    <property type="match status" value="1"/>
</dbReference>
<evidence type="ECO:0000256" key="11">
    <source>
        <dbReference type="ARBA" id="ARBA00023136"/>
    </source>
</evidence>
<dbReference type="InterPro" id="IPR036396">
    <property type="entry name" value="Cyt_P450_sf"/>
</dbReference>
<name>A0A140JTH9_9CARY</name>
<keyword evidence="14" id="KW-0732">Signal</keyword>
<dbReference type="FunFam" id="1.10.630.10:FF:000011">
    <property type="entry name" value="Cytochrome P450 83B1"/>
    <property type="match status" value="1"/>
</dbReference>
<dbReference type="CDD" id="cd11072">
    <property type="entry name" value="CYP71-like"/>
    <property type="match status" value="1"/>
</dbReference>
<dbReference type="InterPro" id="IPR017972">
    <property type="entry name" value="Cyt_P450_CS"/>
</dbReference>
<evidence type="ECO:0000256" key="4">
    <source>
        <dbReference type="ARBA" id="ARBA00022617"/>
    </source>
</evidence>
<dbReference type="PROSITE" id="PS00086">
    <property type="entry name" value="CYTOCHROME_P450"/>
    <property type="match status" value="1"/>
</dbReference>
<evidence type="ECO:0000256" key="5">
    <source>
        <dbReference type="ARBA" id="ARBA00022692"/>
    </source>
</evidence>
<comment type="cofactor">
    <cofactor evidence="1 12">
        <name>heme</name>
        <dbReference type="ChEBI" id="CHEBI:30413"/>
    </cofactor>
</comment>
<keyword evidence="8 13" id="KW-0560">Oxidoreductase</keyword>
<evidence type="ECO:0000256" key="2">
    <source>
        <dbReference type="ARBA" id="ARBA00004167"/>
    </source>
</evidence>
<accession>A0A140JTH9</accession>
<dbReference type="AlphaFoldDB" id="A0A140JTH9"/>
<evidence type="ECO:0000256" key="9">
    <source>
        <dbReference type="ARBA" id="ARBA00023004"/>
    </source>
</evidence>